<feature type="transmembrane region" description="Helical" evidence="1">
    <location>
        <begin position="130"/>
        <end position="149"/>
    </location>
</feature>
<evidence type="ECO:0000313" key="3">
    <source>
        <dbReference type="EMBL" id="GEM46119.1"/>
    </source>
</evidence>
<feature type="transmembrane region" description="Helical" evidence="1">
    <location>
        <begin position="223"/>
        <end position="242"/>
    </location>
</feature>
<dbReference type="Proteomes" id="UP000321306">
    <property type="component" value="Unassembled WGS sequence"/>
</dbReference>
<protein>
    <submittedName>
        <fullName evidence="3">CAAX amino protease</fullName>
    </submittedName>
</protein>
<dbReference type="GO" id="GO:0004175">
    <property type="term" value="F:endopeptidase activity"/>
    <property type="evidence" value="ECO:0007669"/>
    <property type="project" value="UniProtKB-ARBA"/>
</dbReference>
<keyword evidence="3" id="KW-0378">Hydrolase</keyword>
<keyword evidence="1" id="KW-0812">Transmembrane</keyword>
<dbReference type="RefSeq" id="WP_186815919.1">
    <property type="nucleotide sequence ID" value="NZ_BJXB01000006.1"/>
</dbReference>
<feature type="domain" description="CAAX prenyl protease 2/Lysostaphin resistance protein A-like" evidence="2">
    <location>
        <begin position="140"/>
        <end position="235"/>
    </location>
</feature>
<dbReference type="InterPro" id="IPR003675">
    <property type="entry name" value="Rce1/LyrA-like_dom"/>
</dbReference>
<feature type="transmembrane region" description="Helical" evidence="1">
    <location>
        <begin position="12"/>
        <end position="32"/>
    </location>
</feature>
<feature type="transmembrane region" description="Helical" evidence="1">
    <location>
        <begin position="248"/>
        <end position="266"/>
    </location>
</feature>
<reference evidence="3 4" key="1">
    <citation type="submission" date="2019-07" db="EMBL/GenBank/DDBJ databases">
        <title>Whole genome shotgun sequence of Deinococcus cellulosilyticus NBRC 106333.</title>
        <authorList>
            <person name="Hosoyama A."/>
            <person name="Uohara A."/>
            <person name="Ohji S."/>
            <person name="Ichikawa N."/>
        </authorList>
    </citation>
    <scope>NUCLEOTIDE SEQUENCE [LARGE SCALE GENOMIC DNA]</scope>
    <source>
        <strain evidence="3 4">NBRC 106333</strain>
    </source>
</reference>
<dbReference type="Pfam" id="PF02517">
    <property type="entry name" value="Rce1-like"/>
    <property type="match status" value="1"/>
</dbReference>
<dbReference type="EMBL" id="BJXB01000006">
    <property type="protein sequence ID" value="GEM46119.1"/>
    <property type="molecule type" value="Genomic_DNA"/>
</dbReference>
<evidence type="ECO:0000313" key="4">
    <source>
        <dbReference type="Proteomes" id="UP000321306"/>
    </source>
</evidence>
<keyword evidence="3" id="KW-0645">Protease</keyword>
<feature type="transmembrane region" description="Helical" evidence="1">
    <location>
        <begin position="47"/>
        <end position="67"/>
    </location>
</feature>
<dbReference type="GO" id="GO:0006508">
    <property type="term" value="P:proteolysis"/>
    <property type="evidence" value="ECO:0007669"/>
    <property type="project" value="UniProtKB-KW"/>
</dbReference>
<proteinExistence type="predicted"/>
<feature type="transmembrane region" description="Helical" evidence="1">
    <location>
        <begin position="170"/>
        <end position="192"/>
    </location>
</feature>
<comment type="caution">
    <text evidence="3">The sequence shown here is derived from an EMBL/GenBank/DDBJ whole genome shotgun (WGS) entry which is preliminary data.</text>
</comment>
<keyword evidence="1" id="KW-0472">Membrane</keyword>
<dbReference type="PANTHER" id="PTHR35797">
    <property type="entry name" value="PROTEASE-RELATED"/>
    <property type="match status" value="1"/>
</dbReference>
<keyword evidence="4" id="KW-1185">Reference proteome</keyword>
<feature type="transmembrane region" description="Helical" evidence="1">
    <location>
        <begin position="88"/>
        <end position="110"/>
    </location>
</feature>
<keyword evidence="1" id="KW-1133">Transmembrane helix</keyword>
<dbReference type="InterPro" id="IPR042150">
    <property type="entry name" value="MmRce1-like"/>
</dbReference>
<dbReference type="AlphaFoldDB" id="A0A511MZY5"/>
<accession>A0A511MZY5</accession>
<name>A0A511MZY5_DEIC1</name>
<evidence type="ECO:0000256" key="1">
    <source>
        <dbReference type="SAM" id="Phobius"/>
    </source>
</evidence>
<feature type="transmembrane region" description="Helical" evidence="1">
    <location>
        <begin position="198"/>
        <end position="216"/>
    </location>
</feature>
<dbReference type="PANTHER" id="PTHR35797:SF1">
    <property type="entry name" value="PROTEASE"/>
    <property type="match status" value="1"/>
</dbReference>
<sequence>MLRTFQNQSLLVFLLLTFAFSWCFWIPAALLFRGELQGQAVWSMPRMILLQTLGAVGPSLMAFVVVWSRSGPAGVRAFVHRGFQGRPGWWLAGCLLVPALALLAVMLHPLLDPAYVMPDDAPLKPMLRDIGWTGVLLTFPMVLLSQVFSSPLMEEFGWRGFALPHLQVRFGALVANLILGVLWGVWHLPLVIAYGDAFGPYMLLILANALLMGFLFNSSGGHMLVALLVHASMNVGLNIFSVERNDPVLIVLSWVCVLVVLWRFGARDFAVRPRVQWSWPEKEKP</sequence>
<gene>
    <name evidence="3" type="ORF">DC3_17540</name>
</gene>
<dbReference type="GO" id="GO:0080120">
    <property type="term" value="P:CAAX-box protein maturation"/>
    <property type="evidence" value="ECO:0007669"/>
    <property type="project" value="UniProtKB-ARBA"/>
</dbReference>
<organism evidence="3 4">
    <name type="scientific">Deinococcus cellulosilyticus (strain DSM 18568 / NBRC 106333 / KACC 11606 / 5516J-15)</name>
    <dbReference type="NCBI Taxonomy" id="1223518"/>
    <lineage>
        <taxon>Bacteria</taxon>
        <taxon>Thermotogati</taxon>
        <taxon>Deinococcota</taxon>
        <taxon>Deinococci</taxon>
        <taxon>Deinococcales</taxon>
        <taxon>Deinococcaceae</taxon>
        <taxon>Deinococcus</taxon>
    </lineage>
</organism>
<evidence type="ECO:0000259" key="2">
    <source>
        <dbReference type="Pfam" id="PF02517"/>
    </source>
</evidence>